<evidence type="ECO:0000313" key="13">
    <source>
        <dbReference type="Proteomes" id="UP000280708"/>
    </source>
</evidence>
<feature type="chain" id="PRO_5015029039" evidence="1">
    <location>
        <begin position="25"/>
        <end position="100"/>
    </location>
</feature>
<evidence type="ECO:0000313" key="16">
    <source>
        <dbReference type="Proteomes" id="UP000515377"/>
    </source>
</evidence>
<organism evidence="6 12">
    <name type="scientific">Sphingobium yanoikuyae</name>
    <name type="common">Sphingomonas yanoikuyae</name>
    <dbReference type="NCBI Taxonomy" id="13690"/>
    <lineage>
        <taxon>Bacteria</taxon>
        <taxon>Pseudomonadati</taxon>
        <taxon>Pseudomonadota</taxon>
        <taxon>Alphaproteobacteria</taxon>
        <taxon>Sphingomonadales</taxon>
        <taxon>Sphingomonadaceae</taxon>
        <taxon>Sphingobium</taxon>
    </lineage>
</organism>
<reference evidence="6 12" key="2">
    <citation type="submission" date="2016-02" db="EMBL/GenBank/DDBJ databases">
        <authorList>
            <person name="Wen L."/>
            <person name="He K."/>
            <person name="Yang H."/>
        </authorList>
    </citation>
    <scope>NUCLEOTIDE SEQUENCE [LARGE SCALE GENOMIC DNA]</scope>
    <source>
        <strain evidence="6 12">CD09_2</strain>
    </source>
</reference>
<evidence type="ECO:0000313" key="6">
    <source>
        <dbReference type="EMBL" id="OAH46936.1"/>
    </source>
</evidence>
<evidence type="ECO:0000313" key="5">
    <source>
        <dbReference type="EMBL" id="MDH2130132.1"/>
    </source>
</evidence>
<dbReference type="RefSeq" id="WP_004209466.1">
    <property type="nucleotide sequence ID" value="NZ_CAIGKD010000011.1"/>
</dbReference>
<evidence type="ECO:0000313" key="12">
    <source>
        <dbReference type="Proteomes" id="UP000077262"/>
    </source>
</evidence>
<dbReference type="EMBL" id="CP060122">
    <property type="protein sequence ID" value="QNG47770.1"/>
    <property type="molecule type" value="Genomic_DNA"/>
</dbReference>
<reference evidence="4 10" key="1">
    <citation type="submission" date="2014-03" db="EMBL/GenBank/DDBJ databases">
        <title>Genome sequence of Sphingobium yanoikuyae B1.</title>
        <authorList>
            <person name="Gan H.M."/>
            <person name="Gan H.Y."/>
            <person name="Savka M.A."/>
        </authorList>
    </citation>
    <scope>NUCLEOTIDE SEQUENCE [LARGE SCALE GENOMIC DNA]</scope>
    <source>
        <strain evidence="4 10">B1</strain>
    </source>
</reference>
<dbReference type="Proteomes" id="UP000280708">
    <property type="component" value="Chromosome"/>
</dbReference>
<reference evidence="9 14" key="4">
    <citation type="submission" date="2018-07" db="EMBL/GenBank/DDBJ databases">
        <title>Genomic and Epidemiologic Investigation of an Indolent Hospital Outbreak.</title>
        <authorList>
            <person name="Johnson R.C."/>
            <person name="Deming C."/>
            <person name="Conlan S."/>
            <person name="Zellmer C.J."/>
            <person name="Michelin A.V."/>
            <person name="Lee-Lin S."/>
            <person name="Thomas P.J."/>
            <person name="Park M."/>
            <person name="Weingarten R.A."/>
            <person name="Less J."/>
            <person name="Dekker J.P."/>
            <person name="Frank K.M."/>
            <person name="Musser K.A."/>
            <person name="Mcquiston J.R."/>
            <person name="Henderson D.K."/>
            <person name="Lau A.F."/>
            <person name="Palmore T.N."/>
            <person name="Segre J.A."/>
        </authorList>
    </citation>
    <scope>NUCLEOTIDE SEQUENCE [LARGE SCALE GENOMIC DNA]</scope>
    <source>
        <strain evidence="9 14">SK-NIH.Env6_1116</strain>
    </source>
</reference>
<evidence type="ECO:0000313" key="2">
    <source>
        <dbReference type="EMBL" id="ATP17382.1"/>
    </source>
</evidence>
<evidence type="ECO:0000313" key="4">
    <source>
        <dbReference type="EMBL" id="KEZ19702.1"/>
    </source>
</evidence>
<dbReference type="Proteomes" id="UP000037029">
    <property type="component" value="Chromosome"/>
</dbReference>
<dbReference type="EMBL" id="CP020925">
    <property type="protein sequence ID" value="ATP17382.1"/>
    <property type="molecule type" value="Genomic_DNA"/>
</dbReference>
<dbReference type="EMBL" id="LSTR01000018">
    <property type="protein sequence ID" value="OAH46936.1"/>
    <property type="molecule type" value="Genomic_DNA"/>
</dbReference>
<dbReference type="EMBL" id="QRAL01000007">
    <property type="protein sequence ID" value="RSU57808.1"/>
    <property type="molecule type" value="Genomic_DNA"/>
</dbReference>
<dbReference type="EMBL" id="JGVR01000008">
    <property type="protein sequence ID" value="KEZ19702.1"/>
    <property type="molecule type" value="Genomic_DNA"/>
</dbReference>
<evidence type="ECO:0000313" key="3">
    <source>
        <dbReference type="EMBL" id="AYO79095.1"/>
    </source>
</evidence>
<dbReference type="Proteomes" id="UP000502611">
    <property type="component" value="Chromosome"/>
</dbReference>
<dbReference type="Proteomes" id="UP000077262">
    <property type="component" value="Unassembled WGS sequence"/>
</dbReference>
<dbReference type="PATRIC" id="fig|13690.10.peg.1861"/>
<evidence type="ECO:0000313" key="14">
    <source>
        <dbReference type="Proteomes" id="UP000287401"/>
    </source>
</evidence>
<evidence type="ECO:0000313" key="10">
    <source>
        <dbReference type="Proteomes" id="UP000028534"/>
    </source>
</evidence>
<accession>A0A085K6K6</accession>
<evidence type="ECO:0000313" key="11">
    <source>
        <dbReference type="Proteomes" id="UP000037029"/>
    </source>
</evidence>
<name>A0A085K6K6_SPHYA</name>
<evidence type="ECO:0000313" key="8">
    <source>
        <dbReference type="EMBL" id="QNG47770.1"/>
    </source>
</evidence>
<feature type="signal peptide" evidence="1">
    <location>
        <begin position="1"/>
        <end position="24"/>
    </location>
</feature>
<reference evidence="7 15" key="6">
    <citation type="submission" date="2020-04" db="EMBL/GenBank/DDBJ databases">
        <title>The Whole Genome Analysis of High salt-tolerant Sphingobium yanoikuyae YC-XJ2 with Aryl organophosphorus flame retardants (aryl-OPFRs)-degrading capacity and characteristics of Related phosphotriesterase.</title>
        <authorList>
            <person name="Li X."/>
        </authorList>
    </citation>
    <scope>NUCLEOTIDE SEQUENCE [LARGE SCALE GENOMIC DNA]</scope>
    <source>
        <strain evidence="7 15">YC-XJ2</strain>
    </source>
</reference>
<reference evidence="5" key="8">
    <citation type="submission" date="2022-09" db="EMBL/GenBank/DDBJ databases">
        <title>Intensive care unit water sources are persistently colonized with multi-drug resistant bacteria and are the site of extensive horizontal gene transfer of antibiotic resistance genes.</title>
        <authorList>
            <person name="Diorio-Toth L."/>
        </authorList>
    </citation>
    <scope>NUCLEOTIDE SEQUENCE</scope>
    <source>
        <strain evidence="5">GD03659</strain>
    </source>
</reference>
<keyword evidence="1" id="KW-0732">Signal</keyword>
<dbReference type="Proteomes" id="UP001162318">
    <property type="component" value="Unassembled WGS sequence"/>
</dbReference>
<dbReference type="eggNOG" id="ENOG5031FFU">
    <property type="taxonomic scope" value="Bacteria"/>
</dbReference>
<dbReference type="EMBL" id="CP033230">
    <property type="protein sequence ID" value="AYO79095.1"/>
    <property type="molecule type" value="Genomic_DNA"/>
</dbReference>
<dbReference type="EMBL" id="JAOCKX010000003">
    <property type="protein sequence ID" value="MDH2130132.1"/>
    <property type="molecule type" value="Genomic_DNA"/>
</dbReference>
<sequence>MTRFAKIALSLSLAAAALPQVAAAGEAVQISAATAAADYKGKMLYTASGDRLAAIYRVAADGNAQIILNGKMVNVPASSLTAADGKLTTSLSKKDLLTAH</sequence>
<evidence type="ECO:0000313" key="9">
    <source>
        <dbReference type="EMBL" id="RSU57808.1"/>
    </source>
</evidence>
<reference evidence="8 16" key="7">
    <citation type="submission" date="2020-07" db="EMBL/GenBank/DDBJ databases">
        <title>Whole genome sequence of Sphingobium yanoikuyae A3.</title>
        <authorList>
            <person name="Han S.-S."/>
        </authorList>
    </citation>
    <scope>NUCLEOTIDE SEQUENCE [LARGE SCALE GENOMIC DNA]</scope>
    <source>
        <strain evidence="8 16">A3</strain>
    </source>
</reference>
<proteinExistence type="predicted"/>
<reference evidence="2 11" key="3">
    <citation type="submission" date="2017-04" db="EMBL/GenBank/DDBJ databases">
        <title>Characterization, genome and methylation analysis of a phthalic acid esters degrading strain Sphingobium yanoikuyae SHJ.</title>
        <authorList>
            <person name="Feng L."/>
        </authorList>
    </citation>
    <scope>NUCLEOTIDE SEQUENCE [LARGE SCALE GENOMIC DNA]</scope>
    <source>
        <strain evidence="2 11">SHJ</strain>
    </source>
</reference>
<evidence type="ECO:0000313" key="15">
    <source>
        <dbReference type="Proteomes" id="UP000502611"/>
    </source>
</evidence>
<dbReference type="Proteomes" id="UP000028534">
    <property type="component" value="Unassembled WGS sequence"/>
</dbReference>
<dbReference type="AlphaFoldDB" id="A0A085K6K6"/>
<gene>
    <name evidence="6" type="ORF">AX777_07950</name>
    <name evidence="2" type="ORF">BV87_02600</name>
    <name evidence="4" type="ORF">CP98_01807</name>
    <name evidence="9" type="ORF">DAH51_08675</name>
    <name evidence="3" type="ORF">EBF16_20740</name>
    <name evidence="8" type="ORF">H3V42_09415</name>
    <name evidence="7" type="ORF">HH800_22410</name>
    <name evidence="5" type="ORF">N5J77_03265</name>
</gene>
<evidence type="ECO:0000313" key="7">
    <source>
        <dbReference type="EMBL" id="QJR04710.1"/>
    </source>
</evidence>
<dbReference type="EMBL" id="CP053021">
    <property type="protein sequence ID" value="QJR04710.1"/>
    <property type="molecule type" value="Genomic_DNA"/>
</dbReference>
<reference evidence="3 13" key="5">
    <citation type="submission" date="2018-10" db="EMBL/GenBank/DDBJ databases">
        <title>Characterization and genome analysis of a novel bacterium Sphingobium yanoikuyae SJTF8 capable of degrading PAHs.</title>
        <authorList>
            <person name="Yin C."/>
            <person name="Xiong W."/>
            <person name="Liang R."/>
        </authorList>
    </citation>
    <scope>NUCLEOTIDE SEQUENCE [LARGE SCALE GENOMIC DNA]</scope>
    <source>
        <strain evidence="3 13">SJTF8</strain>
    </source>
</reference>
<dbReference type="Proteomes" id="UP000515377">
    <property type="component" value="Chromosome"/>
</dbReference>
<protein>
    <submittedName>
        <fullName evidence="6">Uncharacterized protein</fullName>
    </submittedName>
</protein>
<dbReference type="OrthoDB" id="7474620at2"/>
<dbReference type="Proteomes" id="UP000287401">
    <property type="component" value="Unassembled WGS sequence"/>
</dbReference>
<evidence type="ECO:0000256" key="1">
    <source>
        <dbReference type="SAM" id="SignalP"/>
    </source>
</evidence>